<dbReference type="SMART" id="SM00339">
    <property type="entry name" value="FH"/>
    <property type="match status" value="1"/>
</dbReference>
<dbReference type="FunFam" id="1.10.10.10:FF:000352">
    <property type="entry name" value="Forkhead box Q2"/>
    <property type="match status" value="1"/>
</dbReference>
<proteinExistence type="predicted"/>
<feature type="domain" description="Fork-head" evidence="6">
    <location>
        <begin position="92"/>
        <end position="184"/>
    </location>
</feature>
<dbReference type="InterPro" id="IPR036388">
    <property type="entry name" value="WH-like_DNA-bd_sf"/>
</dbReference>
<dbReference type="PANTHER" id="PTHR11829">
    <property type="entry name" value="FORKHEAD BOX PROTEIN"/>
    <property type="match status" value="1"/>
</dbReference>
<feature type="DNA-binding region" description="Fork-head" evidence="4">
    <location>
        <begin position="92"/>
        <end position="184"/>
    </location>
</feature>
<organism evidence="7 8">
    <name type="scientific">Culter alburnus</name>
    <name type="common">Topmouth culter</name>
    <dbReference type="NCBI Taxonomy" id="194366"/>
    <lineage>
        <taxon>Eukaryota</taxon>
        <taxon>Metazoa</taxon>
        <taxon>Chordata</taxon>
        <taxon>Craniata</taxon>
        <taxon>Vertebrata</taxon>
        <taxon>Euteleostomi</taxon>
        <taxon>Actinopterygii</taxon>
        <taxon>Neopterygii</taxon>
        <taxon>Teleostei</taxon>
        <taxon>Ostariophysi</taxon>
        <taxon>Cypriniformes</taxon>
        <taxon>Xenocyprididae</taxon>
        <taxon>Xenocypridinae</taxon>
        <taxon>Culter</taxon>
    </lineage>
</organism>
<evidence type="ECO:0000256" key="4">
    <source>
        <dbReference type="PROSITE-ProRule" id="PRU00089"/>
    </source>
</evidence>
<sequence length="250" mass="29452">MEDNTCRSNREQLGLQFTIDYLLYNKGRNTERVELEHNVPPSECFQTTVNKTEQKTLSEQDSEKSEDQGNEDNEFEEEHEKTNLKSEGTDEKPAQSYIALISMAILDSEEKKLLLCDIYQWIMDHYPYFKSKDKNWRNSVRHNLSLNECFIKAGRSDNGKGHFWAIHPANFQDFSNGDYHRRRARRRIRRVTGQLHFALPAHYQTLGHLKQTLCWCCPPTHPLMMSFSPRVYWSWAALQRYHIPSLHGLS</sequence>
<dbReference type="GO" id="GO:0000978">
    <property type="term" value="F:RNA polymerase II cis-regulatory region sequence-specific DNA binding"/>
    <property type="evidence" value="ECO:0007669"/>
    <property type="project" value="TreeGrafter"/>
</dbReference>
<dbReference type="GO" id="GO:0005634">
    <property type="term" value="C:nucleus"/>
    <property type="evidence" value="ECO:0007669"/>
    <property type="project" value="UniProtKB-SubCell"/>
</dbReference>
<keyword evidence="2 4" id="KW-0238">DNA-binding</keyword>
<dbReference type="InterPro" id="IPR047519">
    <property type="entry name" value="FH_FOXQ2-like"/>
</dbReference>
<reference evidence="7 8" key="1">
    <citation type="submission" date="2024-05" db="EMBL/GenBank/DDBJ databases">
        <title>A high-quality chromosomal-level genome assembly of Topmouth culter (Culter alburnus).</title>
        <authorList>
            <person name="Zhao H."/>
        </authorList>
    </citation>
    <scope>NUCLEOTIDE SEQUENCE [LARGE SCALE GENOMIC DNA]</scope>
    <source>
        <strain evidence="7">CATC2023</strain>
        <tissue evidence="7">Muscle</tissue>
    </source>
</reference>
<dbReference type="InterPro" id="IPR001766">
    <property type="entry name" value="Fork_head_dom"/>
</dbReference>
<feature type="region of interest" description="Disordered" evidence="5">
    <location>
        <begin position="37"/>
        <end position="90"/>
    </location>
</feature>
<dbReference type="PANTHER" id="PTHR11829:SF142">
    <property type="entry name" value="FORK-HEAD DOMAIN-CONTAINING PROTEIN"/>
    <property type="match status" value="1"/>
</dbReference>
<evidence type="ECO:0000313" key="7">
    <source>
        <dbReference type="EMBL" id="KAK9967517.1"/>
    </source>
</evidence>
<comment type="subcellular location">
    <subcellularLocation>
        <location evidence="1 4">Nucleus</location>
    </subcellularLocation>
</comment>
<dbReference type="Pfam" id="PF00250">
    <property type="entry name" value="Forkhead"/>
    <property type="match status" value="1"/>
</dbReference>
<dbReference type="InterPro" id="IPR036390">
    <property type="entry name" value="WH_DNA-bd_sf"/>
</dbReference>
<keyword evidence="8" id="KW-1185">Reference proteome</keyword>
<dbReference type="Proteomes" id="UP001479290">
    <property type="component" value="Unassembled WGS sequence"/>
</dbReference>
<evidence type="ECO:0000256" key="1">
    <source>
        <dbReference type="ARBA" id="ARBA00004123"/>
    </source>
</evidence>
<feature type="compositionally biased region" description="Basic and acidic residues" evidence="5">
    <location>
        <begin position="52"/>
        <end position="67"/>
    </location>
</feature>
<comment type="caution">
    <text evidence="7">The sequence shown here is derived from an EMBL/GenBank/DDBJ whole genome shotgun (WGS) entry which is preliminary data.</text>
</comment>
<evidence type="ECO:0000256" key="2">
    <source>
        <dbReference type="ARBA" id="ARBA00023125"/>
    </source>
</evidence>
<gene>
    <name evidence="7" type="ORF">ABG768_001913</name>
</gene>
<name>A0AAW2A1Z5_CULAL</name>
<protein>
    <recommendedName>
        <fullName evidence="6">Fork-head domain-containing protein</fullName>
    </recommendedName>
</protein>
<dbReference type="GO" id="GO:0009653">
    <property type="term" value="P:anatomical structure morphogenesis"/>
    <property type="evidence" value="ECO:0007669"/>
    <property type="project" value="TreeGrafter"/>
</dbReference>
<dbReference type="Gene3D" id="1.10.10.10">
    <property type="entry name" value="Winged helix-like DNA-binding domain superfamily/Winged helix DNA-binding domain"/>
    <property type="match status" value="1"/>
</dbReference>
<dbReference type="AlphaFoldDB" id="A0AAW2A1Z5"/>
<dbReference type="CDD" id="cd20035">
    <property type="entry name" value="FH_FOXQ2-like"/>
    <property type="match status" value="1"/>
</dbReference>
<dbReference type="PRINTS" id="PR00053">
    <property type="entry name" value="FORKHEAD"/>
</dbReference>
<dbReference type="InterPro" id="IPR030456">
    <property type="entry name" value="TF_fork_head_CS_2"/>
</dbReference>
<dbReference type="InterPro" id="IPR050211">
    <property type="entry name" value="FOX_domain-containing"/>
</dbReference>
<evidence type="ECO:0000256" key="5">
    <source>
        <dbReference type="SAM" id="MobiDB-lite"/>
    </source>
</evidence>
<evidence type="ECO:0000256" key="3">
    <source>
        <dbReference type="ARBA" id="ARBA00023242"/>
    </source>
</evidence>
<dbReference type="PROSITE" id="PS50039">
    <property type="entry name" value="FORK_HEAD_3"/>
    <property type="match status" value="1"/>
</dbReference>
<feature type="compositionally biased region" description="Basic and acidic residues" evidence="5">
    <location>
        <begin position="78"/>
        <end position="90"/>
    </location>
</feature>
<dbReference type="EMBL" id="JAWDJR010000010">
    <property type="protein sequence ID" value="KAK9967517.1"/>
    <property type="molecule type" value="Genomic_DNA"/>
</dbReference>
<evidence type="ECO:0000259" key="6">
    <source>
        <dbReference type="PROSITE" id="PS50039"/>
    </source>
</evidence>
<evidence type="ECO:0000313" key="8">
    <source>
        <dbReference type="Proteomes" id="UP001479290"/>
    </source>
</evidence>
<feature type="compositionally biased region" description="Acidic residues" evidence="5">
    <location>
        <begin position="68"/>
        <end position="77"/>
    </location>
</feature>
<keyword evidence="3 4" id="KW-0539">Nucleus</keyword>
<dbReference type="SUPFAM" id="SSF46785">
    <property type="entry name" value="Winged helix' DNA-binding domain"/>
    <property type="match status" value="1"/>
</dbReference>
<dbReference type="PROSITE" id="PS00658">
    <property type="entry name" value="FORK_HEAD_2"/>
    <property type="match status" value="1"/>
</dbReference>
<accession>A0AAW2A1Z5</accession>
<dbReference type="GO" id="GO:0030154">
    <property type="term" value="P:cell differentiation"/>
    <property type="evidence" value="ECO:0007669"/>
    <property type="project" value="TreeGrafter"/>
</dbReference>
<dbReference type="GO" id="GO:0000981">
    <property type="term" value="F:DNA-binding transcription factor activity, RNA polymerase II-specific"/>
    <property type="evidence" value="ECO:0007669"/>
    <property type="project" value="TreeGrafter"/>
</dbReference>